<reference evidence="1 2" key="1">
    <citation type="submission" date="2018-08" db="EMBL/GenBank/DDBJ databases">
        <title>Genomic investigation of the strawberry pathogen Phytophthora fragariae indicates pathogenicity is determined by transcriptional variation in three key races.</title>
        <authorList>
            <person name="Adams T.M."/>
            <person name="Armitage A.D."/>
            <person name="Sobczyk M.K."/>
            <person name="Bates H.J."/>
            <person name="Dunwell J.M."/>
            <person name="Nellist C.F."/>
            <person name="Harrison R.J."/>
        </authorList>
    </citation>
    <scope>NUCLEOTIDE SEQUENCE [LARGE SCALE GENOMIC DNA]</scope>
    <source>
        <strain evidence="1 2">SCRP333</strain>
    </source>
</reference>
<name>A0A6A4DL56_9STRA</name>
<dbReference type="AlphaFoldDB" id="A0A6A4DL56"/>
<evidence type="ECO:0000313" key="1">
    <source>
        <dbReference type="EMBL" id="KAE9307562.1"/>
    </source>
</evidence>
<evidence type="ECO:0000313" key="2">
    <source>
        <dbReference type="Proteomes" id="UP000434957"/>
    </source>
</evidence>
<proteinExistence type="predicted"/>
<gene>
    <name evidence="1" type="ORF">PR003_g20957</name>
</gene>
<organism evidence="1 2">
    <name type="scientific">Phytophthora rubi</name>
    <dbReference type="NCBI Taxonomy" id="129364"/>
    <lineage>
        <taxon>Eukaryota</taxon>
        <taxon>Sar</taxon>
        <taxon>Stramenopiles</taxon>
        <taxon>Oomycota</taxon>
        <taxon>Peronosporomycetes</taxon>
        <taxon>Peronosporales</taxon>
        <taxon>Peronosporaceae</taxon>
        <taxon>Phytophthora</taxon>
    </lineage>
</organism>
<accession>A0A6A4DL56</accession>
<dbReference type="EMBL" id="QXFT01001918">
    <property type="protein sequence ID" value="KAE9307562.1"/>
    <property type="molecule type" value="Genomic_DNA"/>
</dbReference>
<keyword evidence="2" id="KW-1185">Reference proteome</keyword>
<protein>
    <submittedName>
        <fullName evidence="1">Uncharacterized protein</fullName>
    </submittedName>
</protein>
<dbReference type="Proteomes" id="UP000434957">
    <property type="component" value="Unassembled WGS sequence"/>
</dbReference>
<sequence length="48" mass="4907">MLRYGSGAASPAHGIKQALGFRRRADLGRCLGAEAVSAEDAAICCDLG</sequence>
<comment type="caution">
    <text evidence="1">The sequence shown here is derived from an EMBL/GenBank/DDBJ whole genome shotgun (WGS) entry which is preliminary data.</text>
</comment>